<gene>
    <name evidence="3" type="ORF">FEM33_23435</name>
</gene>
<dbReference type="InterPro" id="IPR044122">
    <property type="entry name" value="UPF0261_N"/>
</dbReference>
<dbReference type="CDD" id="cd15488">
    <property type="entry name" value="Tm-1-like"/>
    <property type="match status" value="1"/>
</dbReference>
<dbReference type="EMBL" id="VBSN01000071">
    <property type="protein sequence ID" value="KAA6432679.1"/>
    <property type="molecule type" value="Genomic_DNA"/>
</dbReference>
<feature type="domain" description="UPF0261" evidence="2">
    <location>
        <begin position="191"/>
        <end position="405"/>
    </location>
</feature>
<evidence type="ECO:0000313" key="3">
    <source>
        <dbReference type="EMBL" id="KAA6432679.1"/>
    </source>
</evidence>
<dbReference type="InterPro" id="IPR051353">
    <property type="entry name" value="Tobamovirus_resist_UPF0261"/>
</dbReference>
<dbReference type="AlphaFoldDB" id="A0A5M8Q9T0"/>
<dbReference type="Pfam" id="PF06792">
    <property type="entry name" value="UPF0261"/>
    <property type="match status" value="1"/>
</dbReference>
<sequence length="410" mass="43399">MSSLTKSVLIIGCFDTKAAVFAYLYDCIAARGEKVLTINTGVMGSTALFPVDFECDAVALEGGESITELRSKRDRGHAMDVMGKGAARIVSGLVAQKLVKGAIGMGGGGGTYIALASMQEIPFGIPKICLSTIASKDLSRQIGNKDITLIPSVVDVAGLNSVIQVLVAQAAEAICAMSNVVVSEKVVTAGTIAVSMFGNTTACVDKCTELLQMHGYEVLAFHANGVGGRAMESLIREGVFSAVLDITTTELADDLCDGICSAGPHRLEAATETGLPQVVVPGCLDMVNFAHPDTVPQKFTGRHLYSWAPDVTLMRTNEEENRILGKTLAQKLNRSSAPVAVVMPLKGLSQIGSEGGIFYNPEADRILFDSIKKNLDEKAEIVEVDANINDTVFAVELVARLLAMMPVSRK</sequence>
<feature type="domain" description="UPF0261" evidence="1">
    <location>
        <begin position="6"/>
        <end position="179"/>
    </location>
</feature>
<proteinExistence type="predicted"/>
<dbReference type="PANTHER" id="PTHR31862:SF1">
    <property type="entry name" value="UPF0261 DOMAIN PROTEIN (AFU_ORTHOLOGUE AFUA_1G10120)"/>
    <property type="match status" value="1"/>
</dbReference>
<dbReference type="InterPro" id="IPR008322">
    <property type="entry name" value="UPF0261"/>
</dbReference>
<dbReference type="Gene3D" id="3.40.50.12030">
    <property type="entry name" value="Uncharacterised protein family UPF0261, NC domain"/>
    <property type="match status" value="1"/>
</dbReference>
<dbReference type="OrthoDB" id="9776369at2"/>
<accession>A0A5M8Q9T0</accession>
<dbReference type="Proteomes" id="UP000323994">
    <property type="component" value="Unassembled WGS sequence"/>
</dbReference>
<dbReference type="RefSeq" id="WP_139014409.1">
    <property type="nucleotide sequence ID" value="NZ_VBSN01000071.1"/>
</dbReference>
<dbReference type="PANTHER" id="PTHR31862">
    <property type="entry name" value="UPF0261 DOMAIN PROTEIN (AFU_ORTHOLOGUE AFUA_1G10120)"/>
    <property type="match status" value="1"/>
</dbReference>
<comment type="caution">
    <text evidence="3">The sequence shown here is derived from an EMBL/GenBank/DDBJ whole genome shotgun (WGS) entry which is preliminary data.</text>
</comment>
<organism evidence="3 4">
    <name type="scientific">Dyadobacter flavalbus</name>
    <dbReference type="NCBI Taxonomy" id="2579942"/>
    <lineage>
        <taxon>Bacteria</taxon>
        <taxon>Pseudomonadati</taxon>
        <taxon>Bacteroidota</taxon>
        <taxon>Cytophagia</taxon>
        <taxon>Cytophagales</taxon>
        <taxon>Spirosomataceae</taxon>
        <taxon>Dyadobacter</taxon>
    </lineage>
</organism>
<name>A0A5M8Q9T0_9BACT</name>
<keyword evidence="4" id="KW-1185">Reference proteome</keyword>
<protein>
    <submittedName>
        <fullName evidence="3">UPF0261 family protein</fullName>
    </submittedName>
</protein>
<dbReference type="Pfam" id="PF23189">
    <property type="entry name" value="UPF0261_C"/>
    <property type="match status" value="1"/>
</dbReference>
<evidence type="ECO:0000313" key="4">
    <source>
        <dbReference type="Proteomes" id="UP000323994"/>
    </source>
</evidence>
<dbReference type="InterPro" id="IPR056778">
    <property type="entry name" value="UPF0261_C"/>
</dbReference>
<evidence type="ECO:0000259" key="2">
    <source>
        <dbReference type="Pfam" id="PF23189"/>
    </source>
</evidence>
<dbReference type="Gene3D" id="3.40.50.12020">
    <property type="entry name" value="Uncharacterised protein family UPF0261, NN domain"/>
    <property type="match status" value="1"/>
</dbReference>
<dbReference type="PIRSF" id="PIRSF033271">
    <property type="entry name" value="UCP033271"/>
    <property type="match status" value="1"/>
</dbReference>
<reference evidence="3 4" key="1">
    <citation type="submission" date="2019-05" db="EMBL/GenBank/DDBJ databases">
        <authorList>
            <person name="Qu J.-H."/>
        </authorList>
    </citation>
    <scope>NUCLEOTIDE SEQUENCE [LARGE SCALE GENOMIC DNA]</scope>
    <source>
        <strain evidence="3 4">NS28</strain>
    </source>
</reference>
<evidence type="ECO:0000259" key="1">
    <source>
        <dbReference type="Pfam" id="PF06792"/>
    </source>
</evidence>
<dbReference type="NCBIfam" id="NF002674">
    <property type="entry name" value="PRK02399.1-2"/>
    <property type="match status" value="1"/>
</dbReference>